<name>A0ABU8C4F8_9GAMM</name>
<comment type="caution">
    <text evidence="1">The sequence shown here is derived from an EMBL/GenBank/DDBJ whole genome shotgun (WGS) entry which is preliminary data.</text>
</comment>
<keyword evidence="1" id="KW-0808">Transferase</keyword>
<reference evidence="1 2" key="1">
    <citation type="journal article" date="2023" name="Ecotoxicol. Environ. Saf.">
        <title>Mercury remediation potential of mercury-resistant strain Rheinheimera metallidurans sp. nov. isolated from a municipal waste dumping site.</title>
        <authorList>
            <person name="Yadav V."/>
            <person name="Manjhi A."/>
            <person name="Vadakedath N."/>
        </authorList>
    </citation>
    <scope>NUCLEOTIDE SEQUENCE [LARGE SCALE GENOMIC DNA]</scope>
    <source>
        <strain evidence="1 2">E-49</strain>
    </source>
</reference>
<gene>
    <name evidence="1" type="ORF">MN202_06130</name>
</gene>
<dbReference type="SUPFAM" id="SSF53795">
    <property type="entry name" value="PEP carboxykinase-like"/>
    <property type="match status" value="1"/>
</dbReference>
<organism evidence="1 2">
    <name type="scientific">Rheinheimera muenzenbergensis</name>
    <dbReference type="NCBI Taxonomy" id="1193628"/>
    <lineage>
        <taxon>Bacteria</taxon>
        <taxon>Pseudomonadati</taxon>
        <taxon>Pseudomonadota</taxon>
        <taxon>Gammaproteobacteria</taxon>
        <taxon>Chromatiales</taxon>
        <taxon>Chromatiaceae</taxon>
        <taxon>Rheinheimera</taxon>
    </lineage>
</organism>
<protein>
    <submittedName>
        <fullName evidence="1">HprK-related kinase A</fullName>
    </submittedName>
</protein>
<dbReference type="Gene3D" id="3.40.50.300">
    <property type="entry name" value="P-loop containing nucleotide triphosphate hydrolases"/>
    <property type="match status" value="1"/>
</dbReference>
<evidence type="ECO:0000313" key="1">
    <source>
        <dbReference type="EMBL" id="MEH8016798.1"/>
    </source>
</evidence>
<evidence type="ECO:0000313" key="2">
    <source>
        <dbReference type="Proteomes" id="UP001375382"/>
    </source>
</evidence>
<dbReference type="RefSeq" id="WP_335735215.1">
    <property type="nucleotide sequence ID" value="NZ_JALAAR010000004.1"/>
</dbReference>
<proteinExistence type="predicted"/>
<keyword evidence="1" id="KW-0418">Kinase</keyword>
<dbReference type="NCBIfam" id="TIGR04352">
    <property type="entry name" value="HprK_rel_A"/>
    <property type="match status" value="1"/>
</dbReference>
<accession>A0ABU8C4F8</accession>
<dbReference type="EMBL" id="JALAAR010000004">
    <property type="protein sequence ID" value="MEH8016798.1"/>
    <property type="molecule type" value="Genomic_DNA"/>
</dbReference>
<dbReference type="Proteomes" id="UP001375382">
    <property type="component" value="Unassembled WGS sequence"/>
</dbReference>
<dbReference type="GO" id="GO:0016301">
    <property type="term" value="F:kinase activity"/>
    <property type="evidence" value="ECO:0007669"/>
    <property type="project" value="UniProtKB-KW"/>
</dbReference>
<dbReference type="InterPro" id="IPR027600">
    <property type="entry name" value="HprK-rel_A"/>
</dbReference>
<dbReference type="InterPro" id="IPR027417">
    <property type="entry name" value="P-loop_NTPase"/>
</dbReference>
<keyword evidence="2" id="KW-1185">Reference proteome</keyword>
<sequence length="285" mass="31944">MSAYNFAIHCQPFSVAVVNSSRYLYQAIQQLYPATVFGPINANLVYDFDLTVKRRWADLAGEYLVGSASEHFRMAEQAHLPAIFEWAFNWSVASFQHYYLAFHAAVVQKGDLTLVLPAEPGSGKSTLSAMLMLQGWRLLSDESCLLDMNTGMVVPCVRPVSLKNQSLSVIRQRYPEAALRLQIDNTIKGTVGYLLPSEASWQGYDVPCYASHIIFPQYCSTQPNTVFEPIAAEQGILRLIQNSFNYSVLGAEGFTALSRLVRSVKLMQLQYADTDEMLSLMEQLK</sequence>